<proteinExistence type="predicted"/>
<organism evidence="1">
    <name type="scientific">Rhizophora mucronata</name>
    <name type="common">Asiatic mangrove</name>
    <dbReference type="NCBI Taxonomy" id="61149"/>
    <lineage>
        <taxon>Eukaryota</taxon>
        <taxon>Viridiplantae</taxon>
        <taxon>Streptophyta</taxon>
        <taxon>Embryophyta</taxon>
        <taxon>Tracheophyta</taxon>
        <taxon>Spermatophyta</taxon>
        <taxon>Magnoliopsida</taxon>
        <taxon>eudicotyledons</taxon>
        <taxon>Gunneridae</taxon>
        <taxon>Pentapetalae</taxon>
        <taxon>rosids</taxon>
        <taxon>fabids</taxon>
        <taxon>Malpighiales</taxon>
        <taxon>Rhizophoraceae</taxon>
        <taxon>Rhizophora</taxon>
    </lineage>
</organism>
<sequence length="35" mass="3985">MQPSLPTQNVVPWKTQKGCLMVLLEPEIWSRGTLC</sequence>
<protein>
    <submittedName>
        <fullName evidence="1">Uncharacterized protein</fullName>
    </submittedName>
</protein>
<dbReference type="AlphaFoldDB" id="A0A2P2NP40"/>
<evidence type="ECO:0000313" key="1">
    <source>
        <dbReference type="EMBL" id="MBX44269.1"/>
    </source>
</evidence>
<dbReference type="EMBL" id="GGEC01063785">
    <property type="protein sequence ID" value="MBX44269.1"/>
    <property type="molecule type" value="Transcribed_RNA"/>
</dbReference>
<accession>A0A2P2NP40</accession>
<reference evidence="1" key="1">
    <citation type="submission" date="2018-02" db="EMBL/GenBank/DDBJ databases">
        <title>Rhizophora mucronata_Transcriptome.</title>
        <authorList>
            <person name="Meera S.P."/>
            <person name="Sreeshan A."/>
            <person name="Augustine A."/>
        </authorList>
    </citation>
    <scope>NUCLEOTIDE SEQUENCE</scope>
    <source>
        <tissue evidence="1">Leaf</tissue>
    </source>
</reference>
<name>A0A2P2NP40_RHIMU</name>